<feature type="compositionally biased region" description="Low complexity" evidence="1">
    <location>
        <begin position="118"/>
        <end position="129"/>
    </location>
</feature>
<dbReference type="Proteomes" id="UP000054270">
    <property type="component" value="Unassembled WGS sequence"/>
</dbReference>
<organism evidence="2 3">
    <name type="scientific">Hypholoma sublateritium (strain FD-334 SS-4)</name>
    <dbReference type="NCBI Taxonomy" id="945553"/>
    <lineage>
        <taxon>Eukaryota</taxon>
        <taxon>Fungi</taxon>
        <taxon>Dikarya</taxon>
        <taxon>Basidiomycota</taxon>
        <taxon>Agaricomycotina</taxon>
        <taxon>Agaricomycetes</taxon>
        <taxon>Agaricomycetidae</taxon>
        <taxon>Agaricales</taxon>
        <taxon>Agaricineae</taxon>
        <taxon>Strophariaceae</taxon>
        <taxon>Hypholoma</taxon>
    </lineage>
</organism>
<protein>
    <submittedName>
        <fullName evidence="2">Uncharacterized protein</fullName>
    </submittedName>
</protein>
<keyword evidence="3" id="KW-1185">Reference proteome</keyword>
<evidence type="ECO:0000256" key="1">
    <source>
        <dbReference type="SAM" id="MobiDB-lite"/>
    </source>
</evidence>
<gene>
    <name evidence="2" type="ORF">HYPSUDRAFT_209442</name>
</gene>
<sequence length="129" mass="14618">MSTTIADLQRQLDLSASEISTLKADLARSMEVRAELTNFANDLAKQLQEAIELHEVTNAAHDQLGRELEAVKEDRLRMMADRNELETDRDKLFQEIYLFVVNSLEIANRRFRDPPPETSSSAPSSALPF</sequence>
<evidence type="ECO:0000313" key="2">
    <source>
        <dbReference type="EMBL" id="KJA13539.1"/>
    </source>
</evidence>
<proteinExistence type="predicted"/>
<feature type="region of interest" description="Disordered" evidence="1">
    <location>
        <begin position="110"/>
        <end position="129"/>
    </location>
</feature>
<evidence type="ECO:0000313" key="3">
    <source>
        <dbReference type="Proteomes" id="UP000054270"/>
    </source>
</evidence>
<reference evidence="3" key="1">
    <citation type="submission" date="2014-04" db="EMBL/GenBank/DDBJ databases">
        <title>Evolutionary Origins and Diversification of the Mycorrhizal Mutualists.</title>
        <authorList>
            <consortium name="DOE Joint Genome Institute"/>
            <consortium name="Mycorrhizal Genomics Consortium"/>
            <person name="Kohler A."/>
            <person name="Kuo A."/>
            <person name="Nagy L.G."/>
            <person name="Floudas D."/>
            <person name="Copeland A."/>
            <person name="Barry K.W."/>
            <person name="Cichocki N."/>
            <person name="Veneault-Fourrey C."/>
            <person name="LaButti K."/>
            <person name="Lindquist E.A."/>
            <person name="Lipzen A."/>
            <person name="Lundell T."/>
            <person name="Morin E."/>
            <person name="Murat C."/>
            <person name="Riley R."/>
            <person name="Ohm R."/>
            <person name="Sun H."/>
            <person name="Tunlid A."/>
            <person name="Henrissat B."/>
            <person name="Grigoriev I.V."/>
            <person name="Hibbett D.S."/>
            <person name="Martin F."/>
        </authorList>
    </citation>
    <scope>NUCLEOTIDE SEQUENCE [LARGE SCALE GENOMIC DNA]</scope>
    <source>
        <strain evidence="3">FD-334 SS-4</strain>
    </source>
</reference>
<accession>A0A0D2N2P8</accession>
<dbReference type="AlphaFoldDB" id="A0A0D2N2P8"/>
<name>A0A0D2N2P8_HYPSF</name>
<dbReference type="EMBL" id="KN817732">
    <property type="protein sequence ID" value="KJA13539.1"/>
    <property type="molecule type" value="Genomic_DNA"/>
</dbReference>